<dbReference type="Gene3D" id="2.40.440.10">
    <property type="entry name" value="L,D-transpeptidase catalytic domain-like"/>
    <property type="match status" value="1"/>
</dbReference>
<keyword evidence="8" id="KW-0564">Palmitate</keyword>
<dbReference type="EMBL" id="CP163443">
    <property type="protein sequence ID" value="XDQ51681.1"/>
    <property type="molecule type" value="Genomic_DNA"/>
</dbReference>
<evidence type="ECO:0000256" key="10">
    <source>
        <dbReference type="ARBA" id="ARBA00023315"/>
    </source>
</evidence>
<evidence type="ECO:0000256" key="12">
    <source>
        <dbReference type="ARBA" id="ARBA00060592"/>
    </source>
</evidence>
<dbReference type="AlphaFoldDB" id="A0AB39RBK1"/>
<dbReference type="FunFam" id="2.40.440.10:FF:000005">
    <property type="entry name" value="L,D-transpeptidase 2"/>
    <property type="match status" value="1"/>
</dbReference>
<organism evidence="16">
    <name type="scientific">Streptomyces sp. R41</name>
    <dbReference type="NCBI Taxonomy" id="3238632"/>
    <lineage>
        <taxon>Bacteria</taxon>
        <taxon>Bacillati</taxon>
        <taxon>Actinomycetota</taxon>
        <taxon>Actinomycetes</taxon>
        <taxon>Kitasatosporales</taxon>
        <taxon>Streptomycetaceae</taxon>
        <taxon>Streptomyces</taxon>
    </lineage>
</organism>
<dbReference type="SUPFAM" id="SSF141523">
    <property type="entry name" value="L,D-transpeptidase catalytic domain-like"/>
    <property type="match status" value="1"/>
</dbReference>
<feature type="chain" id="PRO_5044269967" evidence="14">
    <location>
        <begin position="29"/>
        <end position="404"/>
    </location>
</feature>
<protein>
    <submittedName>
        <fullName evidence="16">Ig-like domain-containing protein</fullName>
    </submittedName>
</protein>
<dbReference type="CDD" id="cd16913">
    <property type="entry name" value="YkuD_like"/>
    <property type="match status" value="1"/>
</dbReference>
<evidence type="ECO:0000256" key="9">
    <source>
        <dbReference type="ARBA" id="ARBA00023288"/>
    </source>
</evidence>
<dbReference type="GO" id="GO:0005576">
    <property type="term" value="C:extracellular region"/>
    <property type="evidence" value="ECO:0007669"/>
    <property type="project" value="TreeGrafter"/>
</dbReference>
<feature type="domain" description="L,D-TPase catalytic" evidence="15">
    <location>
        <begin position="251"/>
        <end position="375"/>
    </location>
</feature>
<dbReference type="Gene3D" id="2.60.40.3710">
    <property type="match status" value="1"/>
</dbReference>
<feature type="active site" description="Proton donor/acceptor" evidence="13">
    <location>
        <position position="333"/>
    </location>
</feature>
<dbReference type="GO" id="GO:0016746">
    <property type="term" value="F:acyltransferase activity"/>
    <property type="evidence" value="ECO:0007669"/>
    <property type="project" value="UniProtKB-KW"/>
</dbReference>
<proteinExistence type="predicted"/>
<evidence type="ECO:0000313" key="16">
    <source>
        <dbReference type="EMBL" id="XDQ51681.1"/>
    </source>
</evidence>
<comment type="pathway">
    <text evidence="12">Glycan biosynthesis.</text>
</comment>
<keyword evidence="2" id="KW-1003">Cell membrane</keyword>
<dbReference type="PROSITE" id="PS51257">
    <property type="entry name" value="PROKAR_LIPOPROTEIN"/>
    <property type="match status" value="1"/>
</dbReference>
<dbReference type="RefSeq" id="WP_369245000.1">
    <property type="nucleotide sequence ID" value="NZ_CP163443.1"/>
</dbReference>
<evidence type="ECO:0000256" key="3">
    <source>
        <dbReference type="ARBA" id="ARBA00022679"/>
    </source>
</evidence>
<evidence type="ECO:0000259" key="15">
    <source>
        <dbReference type="PROSITE" id="PS52029"/>
    </source>
</evidence>
<name>A0AB39RBK1_9ACTN</name>
<dbReference type="InterPro" id="IPR005490">
    <property type="entry name" value="LD_TPept_cat_dom"/>
</dbReference>
<dbReference type="InterPro" id="IPR050979">
    <property type="entry name" value="LD-transpeptidase"/>
</dbReference>
<dbReference type="GO" id="GO:0071555">
    <property type="term" value="P:cell wall organization"/>
    <property type="evidence" value="ECO:0007669"/>
    <property type="project" value="UniProtKB-UniRule"/>
</dbReference>
<evidence type="ECO:0000256" key="6">
    <source>
        <dbReference type="ARBA" id="ARBA00022984"/>
    </source>
</evidence>
<sequence>MRQCLTSRLGRRIAQPLALASAAVVVLAACSAGGKADGDSGKAGADGNNGAPAAIVVEPGDTNAKIPVSRKVTVRAQGGSLSSVEVRSPGPGTLAGTWSKGKSVWTSTTPLAPGAIYTVKATGKASGGSALNKTASFTTEAAKNTFVGEYYPDRGTKVGVAMPVSITFNKPIHDKAAVERKLKVISSPVVEGAWSWMKDRNGKDLIDYRPEKYWKPGTNVTLRMDLAGVNAGGGVYGTQQRVVNFTIGDAVTSTVDVKKKTMTVAKNGKTLRTLKVSTGKKGFETWNGTMVVLSKVPTIRMNSDTVGIFGPEAYDLGSVKWDVQLTPSGTYAHAAPWNEGKFGVVNGSHGCIGMSTADAKWFYEQVHLGDPVTVVNSVDTVAVNNGYGDWNVDWETWQKGSALD</sequence>
<dbReference type="CDD" id="cd13432">
    <property type="entry name" value="LDT_IgD_like_2"/>
    <property type="match status" value="1"/>
</dbReference>
<keyword evidence="9" id="KW-0449">Lipoprotein</keyword>
<evidence type="ECO:0000256" key="2">
    <source>
        <dbReference type="ARBA" id="ARBA00022475"/>
    </source>
</evidence>
<keyword evidence="5 13" id="KW-0133">Cell shape</keyword>
<evidence type="ECO:0000256" key="4">
    <source>
        <dbReference type="ARBA" id="ARBA00022729"/>
    </source>
</evidence>
<keyword evidence="6 13" id="KW-0573">Peptidoglycan synthesis</keyword>
<evidence type="ECO:0000256" key="11">
    <source>
        <dbReference type="ARBA" id="ARBA00023316"/>
    </source>
</evidence>
<dbReference type="Gene3D" id="2.60.40.3780">
    <property type="match status" value="1"/>
</dbReference>
<feature type="active site" description="Nucleophile" evidence="13">
    <location>
        <position position="351"/>
    </location>
</feature>
<keyword evidence="11 13" id="KW-0961">Cell wall biogenesis/degradation</keyword>
<accession>A0AB39RBK1</accession>
<evidence type="ECO:0000256" key="14">
    <source>
        <dbReference type="SAM" id="SignalP"/>
    </source>
</evidence>
<dbReference type="PANTHER" id="PTHR30582">
    <property type="entry name" value="L,D-TRANSPEPTIDASE"/>
    <property type="match status" value="1"/>
</dbReference>
<feature type="signal peptide" evidence="14">
    <location>
        <begin position="1"/>
        <end position="28"/>
    </location>
</feature>
<keyword evidence="3" id="KW-0808">Transferase</keyword>
<reference evidence="16" key="1">
    <citation type="submission" date="2024-07" db="EMBL/GenBank/DDBJ databases">
        <authorList>
            <person name="Yu S.T."/>
        </authorList>
    </citation>
    <scope>NUCLEOTIDE SEQUENCE</scope>
    <source>
        <strain evidence="16">R41</strain>
    </source>
</reference>
<keyword evidence="10" id="KW-0012">Acyltransferase</keyword>
<gene>
    <name evidence="16" type="ORF">AB5J53_08480</name>
</gene>
<keyword evidence="4 14" id="KW-0732">Signal</keyword>
<evidence type="ECO:0000256" key="13">
    <source>
        <dbReference type="PROSITE-ProRule" id="PRU01373"/>
    </source>
</evidence>
<dbReference type="InterPro" id="IPR038063">
    <property type="entry name" value="Transpep_catalytic_dom"/>
</dbReference>
<dbReference type="GO" id="GO:0018104">
    <property type="term" value="P:peptidoglycan-protein cross-linking"/>
    <property type="evidence" value="ECO:0007669"/>
    <property type="project" value="TreeGrafter"/>
</dbReference>
<comment type="pathway">
    <text evidence="1 13">Cell wall biogenesis; peptidoglycan biosynthesis.</text>
</comment>
<dbReference type="GO" id="GO:0071972">
    <property type="term" value="F:peptidoglycan L,D-transpeptidase activity"/>
    <property type="evidence" value="ECO:0007669"/>
    <property type="project" value="TreeGrafter"/>
</dbReference>
<keyword evidence="7" id="KW-0472">Membrane</keyword>
<dbReference type="PANTHER" id="PTHR30582:SF2">
    <property type="entry name" value="L,D-TRANSPEPTIDASE YCIB-RELATED"/>
    <property type="match status" value="1"/>
</dbReference>
<dbReference type="Pfam" id="PF17964">
    <property type="entry name" value="Big_10"/>
    <property type="match status" value="1"/>
</dbReference>
<evidence type="ECO:0000256" key="8">
    <source>
        <dbReference type="ARBA" id="ARBA00023139"/>
    </source>
</evidence>
<dbReference type="GO" id="GO:0008360">
    <property type="term" value="P:regulation of cell shape"/>
    <property type="evidence" value="ECO:0007669"/>
    <property type="project" value="UniProtKB-UniRule"/>
</dbReference>
<evidence type="ECO:0000256" key="5">
    <source>
        <dbReference type="ARBA" id="ARBA00022960"/>
    </source>
</evidence>
<evidence type="ECO:0000256" key="7">
    <source>
        <dbReference type="ARBA" id="ARBA00023136"/>
    </source>
</evidence>
<dbReference type="PROSITE" id="PS52029">
    <property type="entry name" value="LD_TPASE"/>
    <property type="match status" value="1"/>
</dbReference>
<dbReference type="Pfam" id="PF03734">
    <property type="entry name" value="YkuD"/>
    <property type="match status" value="1"/>
</dbReference>
<evidence type="ECO:0000256" key="1">
    <source>
        <dbReference type="ARBA" id="ARBA00004752"/>
    </source>
</evidence>
<dbReference type="InterPro" id="IPR041280">
    <property type="entry name" value="Big_10"/>
</dbReference>